<organism evidence="2 3">
    <name type="scientific">Obba rivulosa</name>
    <dbReference type="NCBI Taxonomy" id="1052685"/>
    <lineage>
        <taxon>Eukaryota</taxon>
        <taxon>Fungi</taxon>
        <taxon>Dikarya</taxon>
        <taxon>Basidiomycota</taxon>
        <taxon>Agaricomycotina</taxon>
        <taxon>Agaricomycetes</taxon>
        <taxon>Polyporales</taxon>
        <taxon>Gelatoporiaceae</taxon>
        <taxon>Obba</taxon>
    </lineage>
</organism>
<feature type="region of interest" description="Disordered" evidence="1">
    <location>
        <begin position="43"/>
        <end position="157"/>
    </location>
</feature>
<feature type="region of interest" description="Disordered" evidence="1">
    <location>
        <begin position="1"/>
        <end position="26"/>
    </location>
</feature>
<evidence type="ECO:0008006" key="4">
    <source>
        <dbReference type="Google" id="ProtNLM"/>
    </source>
</evidence>
<accession>A0A8E2AHD8</accession>
<dbReference type="AlphaFoldDB" id="A0A8E2AHD8"/>
<feature type="compositionally biased region" description="Basic and acidic residues" evidence="1">
    <location>
        <begin position="839"/>
        <end position="850"/>
    </location>
</feature>
<feature type="region of interest" description="Disordered" evidence="1">
    <location>
        <begin position="179"/>
        <end position="200"/>
    </location>
</feature>
<reference evidence="2 3" key="1">
    <citation type="submission" date="2016-07" db="EMBL/GenBank/DDBJ databases">
        <title>Draft genome of the white-rot fungus Obba rivulosa 3A-2.</title>
        <authorList>
            <consortium name="DOE Joint Genome Institute"/>
            <person name="Miettinen O."/>
            <person name="Riley R."/>
            <person name="Acob R."/>
            <person name="Barry K."/>
            <person name="Cullen D."/>
            <person name="De Vries R."/>
            <person name="Hainaut M."/>
            <person name="Hatakka A."/>
            <person name="Henrissat B."/>
            <person name="Hilden K."/>
            <person name="Kuo R."/>
            <person name="Labutti K."/>
            <person name="Lipzen A."/>
            <person name="Makela M.R."/>
            <person name="Sandor L."/>
            <person name="Spatafora J.W."/>
            <person name="Grigoriev I.V."/>
            <person name="Hibbett D.S."/>
        </authorList>
    </citation>
    <scope>NUCLEOTIDE SEQUENCE [LARGE SCALE GENOMIC DNA]</scope>
    <source>
        <strain evidence="2 3">3A-2</strain>
    </source>
</reference>
<dbReference type="EMBL" id="KV722664">
    <property type="protein sequence ID" value="OCH84513.1"/>
    <property type="molecule type" value="Genomic_DNA"/>
</dbReference>
<evidence type="ECO:0000313" key="2">
    <source>
        <dbReference type="EMBL" id="OCH84513.1"/>
    </source>
</evidence>
<feature type="compositionally biased region" description="Low complexity" evidence="1">
    <location>
        <begin position="782"/>
        <end position="793"/>
    </location>
</feature>
<dbReference type="PANTHER" id="PTHR37283:SF1">
    <property type="entry name" value="PH DOMAIN-CONTAINING PROTEIN YHR131C"/>
    <property type="match status" value="1"/>
</dbReference>
<feature type="region of interest" description="Disordered" evidence="1">
    <location>
        <begin position="660"/>
        <end position="850"/>
    </location>
</feature>
<feature type="compositionally biased region" description="Basic and acidic residues" evidence="1">
    <location>
        <begin position="677"/>
        <end position="697"/>
    </location>
</feature>
<dbReference type="SUPFAM" id="SSF50729">
    <property type="entry name" value="PH domain-like"/>
    <property type="match status" value="1"/>
</dbReference>
<feature type="region of interest" description="Disordered" evidence="1">
    <location>
        <begin position="437"/>
        <end position="480"/>
    </location>
</feature>
<feature type="compositionally biased region" description="Polar residues" evidence="1">
    <location>
        <begin position="184"/>
        <end position="193"/>
    </location>
</feature>
<feature type="region of interest" description="Disordered" evidence="1">
    <location>
        <begin position="537"/>
        <end position="575"/>
    </location>
</feature>
<dbReference type="InterPro" id="IPR011993">
    <property type="entry name" value="PH-like_dom_sf"/>
</dbReference>
<feature type="compositionally biased region" description="Polar residues" evidence="1">
    <location>
        <begin position="794"/>
        <end position="817"/>
    </location>
</feature>
<feature type="compositionally biased region" description="Polar residues" evidence="1">
    <location>
        <begin position="660"/>
        <end position="676"/>
    </location>
</feature>
<feature type="compositionally biased region" description="Low complexity" evidence="1">
    <location>
        <begin position="745"/>
        <end position="757"/>
    </location>
</feature>
<keyword evidence="3" id="KW-1185">Reference proteome</keyword>
<dbReference type="OrthoDB" id="5865767at2759"/>
<feature type="compositionally biased region" description="Basic and acidic residues" evidence="1">
    <location>
        <begin position="11"/>
        <end position="25"/>
    </location>
</feature>
<feature type="region of interest" description="Disordered" evidence="1">
    <location>
        <begin position="916"/>
        <end position="941"/>
    </location>
</feature>
<dbReference type="PANTHER" id="PTHR37283">
    <property type="entry name" value="PH DOMAIN-CONTAINING PROTEIN YHR131C"/>
    <property type="match status" value="1"/>
</dbReference>
<evidence type="ECO:0000313" key="3">
    <source>
        <dbReference type="Proteomes" id="UP000250043"/>
    </source>
</evidence>
<gene>
    <name evidence="2" type="ORF">OBBRIDRAFT_799014</name>
</gene>
<feature type="compositionally biased region" description="Polar residues" evidence="1">
    <location>
        <begin position="699"/>
        <end position="721"/>
    </location>
</feature>
<feature type="compositionally biased region" description="Low complexity" evidence="1">
    <location>
        <begin position="93"/>
        <end position="104"/>
    </location>
</feature>
<dbReference type="Proteomes" id="UP000250043">
    <property type="component" value="Unassembled WGS sequence"/>
</dbReference>
<proteinExistence type="predicted"/>
<protein>
    <recommendedName>
        <fullName evidence="4">PH domain-containing protein</fullName>
    </recommendedName>
</protein>
<evidence type="ECO:0000256" key="1">
    <source>
        <dbReference type="SAM" id="MobiDB-lite"/>
    </source>
</evidence>
<feature type="compositionally biased region" description="Polar residues" evidence="1">
    <location>
        <begin position="105"/>
        <end position="134"/>
    </location>
</feature>
<sequence>MSVTIGATTVVEERPHAQSRAEAKQPHFLIRTSQILKKFTRIRRKSESREAGGVYIRSSRSMDVGPKPFMSHTMLHMRSESQPRTIGSEEADSSSTTPHRYSSSNGASNGPLQPSISRPSPQQNTFKTNVQAGPSNCADARGSNEVTPSTSRLPDGLPAPLEAPWTFPANNIIPARPSSYADARQSNEATPSASRLPDGISAPLEAPWTFPVRQKAFPHTQTSLPDASDLLPISTSTDSIHQNSGPSSGMSARRELAPRLATLPPPMMAQYTSHGSARLTPSIVSRHPPMPILNLPMLPPPTPTIPSRAPRPTVPLRSIPALPMEGPSEADQDADHENAMLGDSDEEDGYDFVEAEGEGRGGDASDEEDGEEASDMESPESRQSRFARRKDLPSVPLAGAKGDAAKHGAVHSMSAAAAVPTPLMRVEPSPDYFTVKEHGAGRGQSPSRTPRPNDFLTRTPVVGGGTPAAFSPALDGSPRPGLYHHASRSMVDLLSMSRKGKDKASPLFNAADIQSYRRQGAQQAVAEVEQRASRLEAPEDVLASPTLRRQRSLPTYQASSDPPPYPSFHPRLGPVIQPREEEGHEELPPYSNMIYLSTIMPRKMEFTAPGVMAKDRKWRRALCVLEGTTFKVYKCPPGASGVSAIEEWWERKVGVGDITSASSNTVTTSGLRVSSIRTRDSANERPQKIVEDSREPYSAEQSSPGSSWPSENGEAQPQRQPSHSRSRFHIAASLLHPSRSKDMGRLAASSSANSRSRLSMDDGSRPNGTAVGGRRSCDALNSSRSALSSGHSSNTSSQMGTTSPPSSTGHEGTSLFSRSRLFHPSSTDKTDSSTVPSKQPEKVPDPDPKDFIRQYTLQGAESGLASDYSKRKNVIRVRFEGEQFLLQARDVAGVVEWIEGIQAGTNVSLDLDIRPMPRGPMFPRRRRRRPRRPDVQATTVQ</sequence>
<dbReference type="Gene3D" id="2.30.29.30">
    <property type="entry name" value="Pleckstrin-homology domain (PH domain)/Phosphotyrosine-binding domain (PTB)"/>
    <property type="match status" value="2"/>
</dbReference>
<feature type="compositionally biased region" description="Acidic residues" evidence="1">
    <location>
        <begin position="343"/>
        <end position="356"/>
    </location>
</feature>
<name>A0A8E2AHD8_9APHY</name>
<feature type="compositionally biased region" description="Acidic residues" evidence="1">
    <location>
        <begin position="364"/>
        <end position="378"/>
    </location>
</feature>
<feature type="region of interest" description="Disordered" evidence="1">
    <location>
        <begin position="294"/>
        <end position="406"/>
    </location>
</feature>